<dbReference type="SUPFAM" id="SSF57625">
    <property type="entry name" value="Invertebrate chitin-binding proteins"/>
    <property type="match status" value="1"/>
</dbReference>
<dbReference type="Gene3D" id="2.170.140.10">
    <property type="entry name" value="Chitin binding domain"/>
    <property type="match status" value="1"/>
</dbReference>
<accession>A0AAW2GSA9</accession>
<gene>
    <name evidence="8" type="ORF">PUN28_002000</name>
</gene>
<evidence type="ECO:0000256" key="1">
    <source>
        <dbReference type="ARBA" id="ARBA00022669"/>
    </source>
</evidence>
<keyword evidence="2 6" id="KW-0732">Signal</keyword>
<protein>
    <recommendedName>
        <fullName evidence="7">Chitin-binding type-2 domain-containing protein</fullName>
    </recommendedName>
</protein>
<evidence type="ECO:0000256" key="2">
    <source>
        <dbReference type="ARBA" id="ARBA00022729"/>
    </source>
</evidence>
<organism evidence="8 9">
    <name type="scientific">Cardiocondyla obscurior</name>
    <dbReference type="NCBI Taxonomy" id="286306"/>
    <lineage>
        <taxon>Eukaryota</taxon>
        <taxon>Metazoa</taxon>
        <taxon>Ecdysozoa</taxon>
        <taxon>Arthropoda</taxon>
        <taxon>Hexapoda</taxon>
        <taxon>Insecta</taxon>
        <taxon>Pterygota</taxon>
        <taxon>Neoptera</taxon>
        <taxon>Endopterygota</taxon>
        <taxon>Hymenoptera</taxon>
        <taxon>Apocrita</taxon>
        <taxon>Aculeata</taxon>
        <taxon>Formicoidea</taxon>
        <taxon>Formicidae</taxon>
        <taxon>Myrmicinae</taxon>
        <taxon>Cardiocondyla</taxon>
    </lineage>
</organism>
<dbReference type="PROSITE" id="PS50940">
    <property type="entry name" value="CHIT_BIND_II"/>
    <property type="match status" value="1"/>
</dbReference>
<evidence type="ECO:0000256" key="4">
    <source>
        <dbReference type="ARBA" id="ARBA00023157"/>
    </source>
</evidence>
<dbReference type="Pfam" id="PF01607">
    <property type="entry name" value="CBM_14"/>
    <property type="match status" value="1"/>
</dbReference>
<comment type="caution">
    <text evidence="8">The sequence shown here is derived from an EMBL/GenBank/DDBJ whole genome shotgun (WGS) entry which is preliminary data.</text>
</comment>
<evidence type="ECO:0000256" key="5">
    <source>
        <dbReference type="ARBA" id="ARBA00023180"/>
    </source>
</evidence>
<dbReference type="PANTHER" id="PTHR23301:SF0">
    <property type="entry name" value="CHITIN-BINDING TYPE-2 DOMAIN-CONTAINING PROTEIN-RELATED"/>
    <property type="match status" value="1"/>
</dbReference>
<dbReference type="PANTHER" id="PTHR23301">
    <property type="entry name" value="CHITIN BINDING PERITROPHIN-A"/>
    <property type="match status" value="1"/>
</dbReference>
<dbReference type="InterPro" id="IPR036508">
    <property type="entry name" value="Chitin-bd_dom_sf"/>
</dbReference>
<dbReference type="Proteomes" id="UP001430953">
    <property type="component" value="Unassembled WGS sequence"/>
</dbReference>
<keyword evidence="5" id="KW-0325">Glycoprotein</keyword>
<dbReference type="GO" id="GO:0008061">
    <property type="term" value="F:chitin binding"/>
    <property type="evidence" value="ECO:0007669"/>
    <property type="project" value="UniProtKB-KW"/>
</dbReference>
<feature type="signal peptide" evidence="6">
    <location>
        <begin position="1"/>
        <end position="21"/>
    </location>
</feature>
<keyword evidence="1" id="KW-0147">Chitin-binding</keyword>
<reference evidence="8 9" key="1">
    <citation type="submission" date="2023-03" db="EMBL/GenBank/DDBJ databases">
        <title>High recombination rates correlate with genetic variation in Cardiocondyla obscurior ants.</title>
        <authorList>
            <person name="Errbii M."/>
        </authorList>
    </citation>
    <scope>NUCLEOTIDE SEQUENCE [LARGE SCALE GENOMIC DNA]</scope>
    <source>
        <strain evidence="8">Alpha-2009</strain>
        <tissue evidence="8">Whole body</tissue>
    </source>
</reference>
<keyword evidence="9" id="KW-1185">Reference proteome</keyword>
<dbReference type="SMART" id="SM00494">
    <property type="entry name" value="ChtBD2"/>
    <property type="match status" value="1"/>
</dbReference>
<keyword evidence="3" id="KW-0677">Repeat</keyword>
<dbReference type="AlphaFoldDB" id="A0AAW2GSA9"/>
<evidence type="ECO:0000259" key="7">
    <source>
        <dbReference type="PROSITE" id="PS50940"/>
    </source>
</evidence>
<evidence type="ECO:0000256" key="3">
    <source>
        <dbReference type="ARBA" id="ARBA00022737"/>
    </source>
</evidence>
<evidence type="ECO:0000256" key="6">
    <source>
        <dbReference type="SAM" id="SignalP"/>
    </source>
</evidence>
<sequence>MKAIFFLAVLGCFLGVFYAQAQEVQCPNKAPGDGEEAIIIPHPTNCKHYFVCDYGRAIVMKCPDDLHFNPVKKVCDFPWQAGCTASNPDS</sequence>
<dbReference type="EMBL" id="JADYXP020000002">
    <property type="protein sequence ID" value="KAL0130083.1"/>
    <property type="molecule type" value="Genomic_DNA"/>
</dbReference>
<dbReference type="InterPro" id="IPR051940">
    <property type="entry name" value="Chitin_bind-dev_reg"/>
</dbReference>
<proteinExistence type="predicted"/>
<dbReference type="InterPro" id="IPR002557">
    <property type="entry name" value="Chitin-bd_dom"/>
</dbReference>
<evidence type="ECO:0000313" key="9">
    <source>
        <dbReference type="Proteomes" id="UP001430953"/>
    </source>
</evidence>
<feature type="chain" id="PRO_5043788977" description="Chitin-binding type-2 domain-containing protein" evidence="6">
    <location>
        <begin position="22"/>
        <end position="90"/>
    </location>
</feature>
<evidence type="ECO:0000313" key="8">
    <source>
        <dbReference type="EMBL" id="KAL0130083.1"/>
    </source>
</evidence>
<dbReference type="GO" id="GO:0005576">
    <property type="term" value="C:extracellular region"/>
    <property type="evidence" value="ECO:0007669"/>
    <property type="project" value="InterPro"/>
</dbReference>
<feature type="domain" description="Chitin-binding type-2" evidence="7">
    <location>
        <begin position="23"/>
        <end position="85"/>
    </location>
</feature>
<keyword evidence="4" id="KW-1015">Disulfide bond</keyword>
<name>A0AAW2GSA9_9HYME</name>